<keyword evidence="3" id="KW-0732">Signal</keyword>
<dbReference type="Gene3D" id="3.30.70.2330">
    <property type="match status" value="1"/>
</dbReference>
<keyword evidence="1" id="KW-0479">Metal-binding</keyword>
<dbReference type="GO" id="GO:0003676">
    <property type="term" value="F:nucleic acid binding"/>
    <property type="evidence" value="ECO:0007669"/>
    <property type="project" value="InterPro"/>
</dbReference>
<feature type="chain" id="PRO_5032915155" evidence="3">
    <location>
        <begin position="19"/>
        <end position="124"/>
    </location>
</feature>
<evidence type="ECO:0000313" key="5">
    <source>
        <dbReference type="EMBL" id="BBP00439.1"/>
    </source>
</evidence>
<evidence type="ECO:0000256" key="3">
    <source>
        <dbReference type="SAM" id="SignalP"/>
    </source>
</evidence>
<dbReference type="AlphaFoldDB" id="A0A809RF47"/>
<evidence type="ECO:0000313" key="6">
    <source>
        <dbReference type="Proteomes" id="UP000463939"/>
    </source>
</evidence>
<evidence type="ECO:0000259" key="4">
    <source>
        <dbReference type="SMART" id="SM00910"/>
    </source>
</evidence>
<name>A0A809RF47_9PROT</name>
<dbReference type="SMART" id="SM00910">
    <property type="entry name" value="HIRAN"/>
    <property type="match status" value="1"/>
</dbReference>
<feature type="domain" description="HIRAN" evidence="4">
    <location>
        <begin position="25"/>
        <end position="123"/>
    </location>
</feature>
<dbReference type="GO" id="GO:0008270">
    <property type="term" value="F:zinc ion binding"/>
    <property type="evidence" value="ECO:0007669"/>
    <property type="project" value="InterPro"/>
</dbReference>
<protein>
    <submittedName>
        <fullName evidence="5">HIRAN domain-containing protein</fullName>
    </submittedName>
</protein>
<keyword evidence="2" id="KW-0378">Hydrolase</keyword>
<evidence type="ECO:0000256" key="2">
    <source>
        <dbReference type="ARBA" id="ARBA00022801"/>
    </source>
</evidence>
<reference evidence="6" key="1">
    <citation type="submission" date="2019-11" db="EMBL/GenBank/DDBJ databases">
        <title>Isolation and characterization of a novel species in the genus Sulfuriferula.</title>
        <authorList>
            <person name="Mochizuki J."/>
            <person name="Kojima H."/>
            <person name="Fukui M."/>
        </authorList>
    </citation>
    <scope>NUCLEOTIDE SEQUENCE [LARGE SCALE GENOMIC DNA]</scope>
    <source>
        <strain evidence="6">SGTM</strain>
    </source>
</reference>
<proteinExistence type="predicted"/>
<dbReference type="GO" id="GO:0016818">
    <property type="term" value="F:hydrolase activity, acting on acid anhydrides, in phosphorus-containing anhydrides"/>
    <property type="evidence" value="ECO:0007669"/>
    <property type="project" value="InterPro"/>
</dbReference>
<evidence type="ECO:0000256" key="1">
    <source>
        <dbReference type="ARBA" id="ARBA00022723"/>
    </source>
</evidence>
<gene>
    <name evidence="5" type="ORF">SFSGTM_11470</name>
</gene>
<organism evidence="5 6">
    <name type="scientific">Sulfuriferula nivalis</name>
    <dbReference type="NCBI Taxonomy" id="2675298"/>
    <lineage>
        <taxon>Bacteria</taxon>
        <taxon>Pseudomonadati</taxon>
        <taxon>Pseudomonadota</taxon>
        <taxon>Betaproteobacteria</taxon>
        <taxon>Nitrosomonadales</taxon>
        <taxon>Sulfuricellaceae</taxon>
        <taxon>Sulfuriferula</taxon>
    </lineage>
</organism>
<dbReference type="Proteomes" id="UP000463939">
    <property type="component" value="Chromosome"/>
</dbReference>
<feature type="signal peptide" evidence="3">
    <location>
        <begin position="1"/>
        <end position="18"/>
    </location>
</feature>
<dbReference type="KEGG" id="sniv:SFSGTM_11470"/>
<keyword evidence="6" id="KW-1185">Reference proteome</keyword>
<dbReference type="EMBL" id="AP021881">
    <property type="protein sequence ID" value="BBP00439.1"/>
    <property type="molecule type" value="Genomic_DNA"/>
</dbReference>
<dbReference type="InterPro" id="IPR014905">
    <property type="entry name" value="HIRAN"/>
</dbReference>
<accession>A0A809RF47</accession>
<dbReference type="Pfam" id="PF08797">
    <property type="entry name" value="HIRAN"/>
    <property type="match status" value="1"/>
</dbReference>
<dbReference type="RefSeq" id="WP_162084370.1">
    <property type="nucleotide sequence ID" value="NZ_AP021881.1"/>
</dbReference>
<sequence length="124" mass="14236">MRWLLVISALVWSAQARAVDVQSQILVQASPLAGFQYYDGKSVWGELHEGDTLILVREPENAYDGNAVRVEWHGHKLGYVPRRDNAAVARMLDRAEPLNAKITRLLKTRNPWQRLLFEVYLPLQ</sequence>